<gene>
    <name evidence="2" type="ORF">PAT3040_05035</name>
</gene>
<dbReference type="EMBL" id="BDQX01000315">
    <property type="protein sequence ID" value="GBG10309.1"/>
    <property type="molecule type" value="Genomic_DNA"/>
</dbReference>
<dbReference type="PANTHER" id="PTHR43308:SF5">
    <property type="entry name" value="S-LAYER PROTEIN _ PEPTIDOGLYCAN ENDO-BETA-N-ACETYLGLUCOSAMINIDASE"/>
    <property type="match status" value="1"/>
</dbReference>
<evidence type="ECO:0000313" key="3">
    <source>
        <dbReference type="Proteomes" id="UP000245202"/>
    </source>
</evidence>
<dbReference type="Proteomes" id="UP000245202">
    <property type="component" value="Unassembled WGS sequence"/>
</dbReference>
<evidence type="ECO:0000259" key="1">
    <source>
        <dbReference type="PROSITE" id="PS51272"/>
    </source>
</evidence>
<evidence type="ECO:0000313" key="2">
    <source>
        <dbReference type="EMBL" id="GBG10309.1"/>
    </source>
</evidence>
<dbReference type="Pfam" id="PF00395">
    <property type="entry name" value="SLH"/>
    <property type="match status" value="2"/>
</dbReference>
<accession>A0A2R5EXC0</accession>
<sequence length="134" mass="14187">ALGLPQSGAAVPFADDGSLPEWARSGVYSAVEAGLLMGYEDGTFRGARAISRAEMAVMLVRAAKYSGQLADPANDAARHTFDDAEQIPDWAIDSVQLTASNGLLQGRGANRFAPLEPLTRAEGCVLLLRLLDLE</sequence>
<feature type="non-terminal residue" evidence="2">
    <location>
        <position position="1"/>
    </location>
</feature>
<reference evidence="2 3" key="1">
    <citation type="submission" date="2017-08" db="EMBL/GenBank/DDBJ databases">
        <title>Substantial Increase in Enzyme Production by Combined Drug-Resistance Mutations in Paenibacillus agaridevorans.</title>
        <authorList>
            <person name="Tanaka Y."/>
            <person name="Funane K."/>
            <person name="Hosaka T."/>
            <person name="Shiwa Y."/>
            <person name="Fujita N."/>
            <person name="Miyazaki T."/>
            <person name="Yoshikawa H."/>
            <person name="Murakami K."/>
            <person name="Kasahara K."/>
            <person name="Inaoka T."/>
            <person name="Hiraga Y."/>
            <person name="Ochi K."/>
        </authorList>
    </citation>
    <scope>NUCLEOTIDE SEQUENCE [LARGE SCALE GENOMIC DNA]</scope>
    <source>
        <strain evidence="2 3">T-3040</strain>
    </source>
</reference>
<feature type="domain" description="SLH" evidence="1">
    <location>
        <begin position="10"/>
        <end position="73"/>
    </location>
</feature>
<dbReference type="AlphaFoldDB" id="A0A2R5EXC0"/>
<protein>
    <recommendedName>
        <fullName evidence="1">SLH domain-containing protein</fullName>
    </recommendedName>
</protein>
<dbReference type="InterPro" id="IPR051465">
    <property type="entry name" value="Cell_Envelope_Struct_Comp"/>
</dbReference>
<feature type="domain" description="SLH" evidence="1">
    <location>
        <begin position="78"/>
        <end position="134"/>
    </location>
</feature>
<dbReference type="RefSeq" id="WP_146200544.1">
    <property type="nucleotide sequence ID" value="NZ_BDQX01000315.1"/>
</dbReference>
<proteinExistence type="predicted"/>
<dbReference type="PANTHER" id="PTHR43308">
    <property type="entry name" value="OUTER MEMBRANE PROTEIN ALPHA-RELATED"/>
    <property type="match status" value="1"/>
</dbReference>
<name>A0A2R5EXC0_9BACL</name>
<comment type="caution">
    <text evidence="2">The sequence shown here is derived from an EMBL/GenBank/DDBJ whole genome shotgun (WGS) entry which is preliminary data.</text>
</comment>
<organism evidence="2 3">
    <name type="scientific">Paenibacillus agaridevorans</name>
    <dbReference type="NCBI Taxonomy" id="171404"/>
    <lineage>
        <taxon>Bacteria</taxon>
        <taxon>Bacillati</taxon>
        <taxon>Bacillota</taxon>
        <taxon>Bacilli</taxon>
        <taxon>Bacillales</taxon>
        <taxon>Paenibacillaceae</taxon>
        <taxon>Paenibacillus</taxon>
    </lineage>
</organism>
<keyword evidence="3" id="KW-1185">Reference proteome</keyword>
<dbReference type="PROSITE" id="PS51272">
    <property type="entry name" value="SLH"/>
    <property type="match status" value="2"/>
</dbReference>
<dbReference type="InterPro" id="IPR001119">
    <property type="entry name" value="SLH_dom"/>
</dbReference>